<sequence length="390" mass="42761">MDSVVFRGATVYGPDQTIPNGELRIRGGRIESVGPQRDRSGSNKVVELPPTYSILPGMIDMHIHGTSGADTMDGTPEALQRITSALPREGTTAFLATTITQSESSIDEALINIARWRQAPEQEGAEILGVHLEGPFLSHKRAGAQPLDAILPPSLERFQRWQNLSNDSIRLVTLAPELPGALELIQYLKKTGVVASIGHSDATYDETVQGFQSGVTHATHLFNGMRGLHHREPGVVGAVLLHPEVYAELIVDGFHSRPEMIRLAFQCKSERRLVLITDAMRAKCMPEGTYELGGQEVRVQDGQALLPNGTLAGSILRMCDAVQNMLQYTDCTLRHIIAMTAENPSRELGVDHRKGSLAPGKDADFIVLDENLELVMTYCRGKQSYHREEG</sequence>
<dbReference type="PIRSF" id="PIRSF038994">
    <property type="entry name" value="NagA"/>
    <property type="match status" value="1"/>
</dbReference>
<dbReference type="Pfam" id="PF01979">
    <property type="entry name" value="Amidohydro_1"/>
    <property type="match status" value="1"/>
</dbReference>
<feature type="domain" description="Amidohydrolase-related" evidence="13">
    <location>
        <begin position="54"/>
        <end position="382"/>
    </location>
</feature>
<evidence type="ECO:0000259" key="13">
    <source>
        <dbReference type="Pfam" id="PF01979"/>
    </source>
</evidence>
<evidence type="ECO:0000256" key="5">
    <source>
        <dbReference type="ARBA" id="ARBA00022801"/>
    </source>
</evidence>
<feature type="binding site" evidence="11">
    <location>
        <position position="144"/>
    </location>
    <ligand>
        <name>substrate</name>
    </ligand>
</feature>
<dbReference type="PANTHER" id="PTHR11113">
    <property type="entry name" value="N-ACETYLGLUCOSAMINE-6-PHOSPHATE DEACETYLASE"/>
    <property type="match status" value="1"/>
</dbReference>
<dbReference type="SUPFAM" id="SSF51338">
    <property type="entry name" value="Composite domain of metallo-dependent hydrolases"/>
    <property type="match status" value="1"/>
</dbReference>
<comment type="pathway">
    <text evidence="8">Amino-sugar metabolism; N-acetylneuraminate degradation; D-fructose 6-phosphate from N-acetylneuraminate: step 4/5.</text>
</comment>
<evidence type="ECO:0000256" key="1">
    <source>
        <dbReference type="ARBA" id="ARBA00010716"/>
    </source>
</evidence>
<dbReference type="InterPro" id="IPR003764">
    <property type="entry name" value="GlcNAc_6-P_deAcase"/>
</dbReference>
<keyword evidence="15" id="KW-1185">Reference proteome</keyword>
<feature type="binding site" evidence="11">
    <location>
        <begin position="223"/>
        <end position="224"/>
    </location>
    <ligand>
        <name>substrate</name>
    </ligand>
</feature>
<dbReference type="GO" id="GO:0046872">
    <property type="term" value="F:metal ion binding"/>
    <property type="evidence" value="ECO:0007669"/>
    <property type="project" value="UniProtKB-KW"/>
</dbReference>
<dbReference type="NCBIfam" id="TIGR00221">
    <property type="entry name" value="nagA"/>
    <property type="match status" value="1"/>
</dbReference>
<dbReference type="GO" id="GO:0008448">
    <property type="term" value="F:N-acetylglucosamine-6-phosphate deacetylase activity"/>
    <property type="evidence" value="ECO:0007669"/>
    <property type="project" value="UniProtKB-EC"/>
</dbReference>
<reference evidence="14 15" key="1">
    <citation type="submission" date="2018-04" db="EMBL/GenBank/DDBJ databases">
        <title>Genomic Encyclopedia of Archaeal and Bacterial Type Strains, Phase II (KMG-II): from individual species to whole genera.</title>
        <authorList>
            <person name="Goeker M."/>
        </authorList>
    </citation>
    <scope>NUCLEOTIDE SEQUENCE [LARGE SCALE GENOMIC DNA]</scope>
    <source>
        <strain evidence="14 15">DSM 45787</strain>
    </source>
</reference>
<comment type="catalytic activity">
    <reaction evidence="7">
        <text>N-acetyl-D-glucosamine 6-phosphate + H2O = D-glucosamine 6-phosphate + acetate</text>
        <dbReference type="Rhea" id="RHEA:22936"/>
        <dbReference type="ChEBI" id="CHEBI:15377"/>
        <dbReference type="ChEBI" id="CHEBI:30089"/>
        <dbReference type="ChEBI" id="CHEBI:57513"/>
        <dbReference type="ChEBI" id="CHEBI:58725"/>
        <dbReference type="EC" id="3.5.1.25"/>
    </reaction>
</comment>
<feature type="binding site" evidence="12">
    <location>
        <position position="220"/>
    </location>
    <ligand>
        <name>Zn(2+)</name>
        <dbReference type="ChEBI" id="CHEBI:29105"/>
    </ligand>
</feature>
<dbReference type="Gene3D" id="3.20.20.140">
    <property type="entry name" value="Metal-dependent hydrolases"/>
    <property type="match status" value="1"/>
</dbReference>
<feature type="binding site" evidence="12">
    <location>
        <position position="133"/>
    </location>
    <ligand>
        <name>Zn(2+)</name>
        <dbReference type="ChEBI" id="CHEBI:29105"/>
    </ligand>
</feature>
<dbReference type="EMBL" id="QBKR01000016">
    <property type="protein sequence ID" value="PTX58493.1"/>
    <property type="molecule type" value="Genomic_DNA"/>
</dbReference>
<dbReference type="Proteomes" id="UP000244240">
    <property type="component" value="Unassembled WGS sequence"/>
</dbReference>
<evidence type="ECO:0000313" key="15">
    <source>
        <dbReference type="Proteomes" id="UP000244240"/>
    </source>
</evidence>
<dbReference type="RefSeq" id="WP_108024496.1">
    <property type="nucleotide sequence ID" value="NZ_QBKR01000016.1"/>
</dbReference>
<accession>A0A2T6BQX9</accession>
<dbReference type="Gene3D" id="2.30.40.10">
    <property type="entry name" value="Urease, subunit C, domain 1"/>
    <property type="match status" value="1"/>
</dbReference>
<organism evidence="14 15">
    <name type="scientific">Melghirimyces profundicolus</name>
    <dbReference type="NCBI Taxonomy" id="1242148"/>
    <lineage>
        <taxon>Bacteria</taxon>
        <taxon>Bacillati</taxon>
        <taxon>Bacillota</taxon>
        <taxon>Bacilli</taxon>
        <taxon>Bacillales</taxon>
        <taxon>Thermoactinomycetaceae</taxon>
        <taxon>Melghirimyces</taxon>
    </lineage>
</organism>
<evidence type="ECO:0000256" key="4">
    <source>
        <dbReference type="ARBA" id="ARBA00022723"/>
    </source>
</evidence>
<feature type="binding site" evidence="11">
    <location>
        <position position="231"/>
    </location>
    <ligand>
        <name>substrate</name>
    </ligand>
</feature>
<feature type="active site" description="Proton donor/acceptor" evidence="10">
    <location>
        <position position="278"/>
    </location>
</feature>
<dbReference type="CDD" id="cd00854">
    <property type="entry name" value="NagA"/>
    <property type="match status" value="1"/>
</dbReference>
<feature type="binding site" evidence="12">
    <location>
        <position position="199"/>
    </location>
    <ligand>
        <name>Zn(2+)</name>
        <dbReference type="ChEBI" id="CHEBI:29105"/>
    </ligand>
</feature>
<keyword evidence="4 12" id="KW-0479">Metal-binding</keyword>
<comment type="similarity">
    <text evidence="1 9">Belongs to the metallo-dependent hydrolases superfamily. NagA family.</text>
</comment>
<evidence type="ECO:0000256" key="9">
    <source>
        <dbReference type="PIRNR" id="PIRNR038994"/>
    </source>
</evidence>
<evidence type="ECO:0000256" key="6">
    <source>
        <dbReference type="ARBA" id="ARBA00023277"/>
    </source>
</evidence>
<dbReference type="AlphaFoldDB" id="A0A2T6BQX9"/>
<dbReference type="GO" id="GO:0006046">
    <property type="term" value="P:N-acetylglucosamine catabolic process"/>
    <property type="evidence" value="ECO:0007669"/>
    <property type="project" value="TreeGrafter"/>
</dbReference>
<dbReference type="SUPFAM" id="SSF51556">
    <property type="entry name" value="Metallo-dependent hydrolases"/>
    <property type="match status" value="1"/>
</dbReference>
<keyword evidence="5 9" id="KW-0378">Hydrolase</keyword>
<evidence type="ECO:0000256" key="11">
    <source>
        <dbReference type="PIRSR" id="PIRSR038994-2"/>
    </source>
</evidence>
<evidence type="ECO:0000256" key="8">
    <source>
        <dbReference type="ARBA" id="ARBA00060590"/>
    </source>
</evidence>
<dbReference type="PANTHER" id="PTHR11113:SF14">
    <property type="entry name" value="N-ACETYLGLUCOSAMINE-6-PHOSPHATE DEACETYLASE"/>
    <property type="match status" value="1"/>
</dbReference>
<dbReference type="InterPro" id="IPR032466">
    <property type="entry name" value="Metal_Hydrolase"/>
</dbReference>
<protein>
    <recommendedName>
        <fullName evidence="3">N-acetylglucosamine-6-phosphate deacetylase</fullName>
        <ecNumber evidence="2">3.5.1.25</ecNumber>
    </recommendedName>
</protein>
<evidence type="ECO:0000256" key="3">
    <source>
        <dbReference type="ARBA" id="ARBA00018029"/>
    </source>
</evidence>
<feature type="binding site" evidence="11">
    <location>
        <position position="255"/>
    </location>
    <ligand>
        <name>substrate</name>
    </ligand>
</feature>
<gene>
    <name evidence="14" type="ORF">C8P63_11680</name>
</gene>
<keyword evidence="6 9" id="KW-0119">Carbohydrate metabolism</keyword>
<dbReference type="InterPro" id="IPR006680">
    <property type="entry name" value="Amidohydro-rel"/>
</dbReference>
<comment type="caution">
    <text evidence="14">The sequence shown here is derived from an EMBL/GenBank/DDBJ whole genome shotgun (WGS) entry which is preliminary data.</text>
</comment>
<evidence type="ECO:0000256" key="7">
    <source>
        <dbReference type="ARBA" id="ARBA00047647"/>
    </source>
</evidence>
<dbReference type="InterPro" id="IPR011059">
    <property type="entry name" value="Metal-dep_hydrolase_composite"/>
</dbReference>
<dbReference type="FunFam" id="3.20.20.140:FF:000004">
    <property type="entry name" value="N-acetylglucosamine-6-phosphate deacetylase"/>
    <property type="match status" value="1"/>
</dbReference>
<evidence type="ECO:0000313" key="14">
    <source>
        <dbReference type="EMBL" id="PTX58493.1"/>
    </source>
</evidence>
<evidence type="ECO:0000256" key="2">
    <source>
        <dbReference type="ARBA" id="ARBA00011899"/>
    </source>
</evidence>
<dbReference type="OrthoDB" id="9776488at2"/>
<name>A0A2T6BQX9_9BACL</name>
<evidence type="ECO:0000256" key="12">
    <source>
        <dbReference type="PIRSR" id="PIRSR038994-3"/>
    </source>
</evidence>
<feature type="binding site" evidence="11">
    <location>
        <begin position="311"/>
        <end position="313"/>
    </location>
    <ligand>
        <name>substrate</name>
    </ligand>
</feature>
<comment type="cofactor">
    <cofactor evidence="12">
        <name>a divalent metal cation</name>
        <dbReference type="ChEBI" id="CHEBI:60240"/>
    </cofactor>
    <text evidence="12">Binds 1 divalent metal cation per subunit.</text>
</comment>
<evidence type="ECO:0000256" key="10">
    <source>
        <dbReference type="PIRSR" id="PIRSR038994-1"/>
    </source>
</evidence>
<dbReference type="EC" id="3.5.1.25" evidence="2"/>
<proteinExistence type="inferred from homology"/>